<sequence>MSRRVTTAVALLCAFTLAGCGQVDLSKSVQNRTTVKTGDAFTDKALRLVEPCKLYTPELVASLGKDIGQVPSRGGYSSCSLIIGEAATGKKVTLSINLSEHQFSAPKQTGKQLSGLSVNENQTQTGCSEVAITARDPDKGINATVGGDFTGNPCEIGVKLITAVVGSIAKNPPKYEDTPGSLVGRDPCADVDDRTLTSVLGGTTVVKSPETIRDCRFQTGTTGSEKNEITTSYEIGDDPYQYNATAKPTKVDLTDKVKGAAQFKDQYAPNKCVISWVQRALAGGKGENVEVAYSRLDGQQEDSCAKAQIVAKAVAAKLSS</sequence>
<comment type="caution">
    <text evidence="2">The sequence shown here is derived from an EMBL/GenBank/DDBJ whole genome shotgun (WGS) entry which is preliminary data.</text>
</comment>
<feature type="signal peptide" evidence="1">
    <location>
        <begin position="1"/>
        <end position="18"/>
    </location>
</feature>
<organism evidence="2 3">
    <name type="scientific">Kibdelosporangium lantanae</name>
    <dbReference type="NCBI Taxonomy" id="1497396"/>
    <lineage>
        <taxon>Bacteria</taxon>
        <taxon>Bacillati</taxon>
        <taxon>Actinomycetota</taxon>
        <taxon>Actinomycetes</taxon>
        <taxon>Pseudonocardiales</taxon>
        <taxon>Pseudonocardiaceae</taxon>
        <taxon>Kibdelosporangium</taxon>
    </lineage>
</organism>
<feature type="chain" id="PRO_5045182413" description="DUF3558 domain-containing protein" evidence="1">
    <location>
        <begin position="19"/>
        <end position="320"/>
    </location>
</feature>
<dbReference type="Proteomes" id="UP001597045">
    <property type="component" value="Unassembled WGS sequence"/>
</dbReference>
<dbReference type="EMBL" id="JBHTIS010000064">
    <property type="protein sequence ID" value="MFD1044488.1"/>
    <property type="molecule type" value="Genomic_DNA"/>
</dbReference>
<dbReference type="PROSITE" id="PS51257">
    <property type="entry name" value="PROKAR_LIPOPROTEIN"/>
    <property type="match status" value="1"/>
</dbReference>
<evidence type="ECO:0000313" key="3">
    <source>
        <dbReference type="Proteomes" id="UP001597045"/>
    </source>
</evidence>
<gene>
    <name evidence="2" type="ORF">ACFQ1S_02225</name>
</gene>
<reference evidence="3" key="1">
    <citation type="journal article" date="2019" name="Int. J. Syst. Evol. Microbiol.">
        <title>The Global Catalogue of Microorganisms (GCM) 10K type strain sequencing project: providing services to taxonomists for standard genome sequencing and annotation.</title>
        <authorList>
            <consortium name="The Broad Institute Genomics Platform"/>
            <consortium name="The Broad Institute Genome Sequencing Center for Infectious Disease"/>
            <person name="Wu L."/>
            <person name="Ma J."/>
        </authorList>
    </citation>
    <scope>NUCLEOTIDE SEQUENCE [LARGE SCALE GENOMIC DNA]</scope>
    <source>
        <strain evidence="3">JCM 31486</strain>
    </source>
</reference>
<evidence type="ECO:0000313" key="2">
    <source>
        <dbReference type="EMBL" id="MFD1044488.1"/>
    </source>
</evidence>
<keyword evidence="1" id="KW-0732">Signal</keyword>
<accession>A0ABW3M2Z3</accession>
<proteinExistence type="predicted"/>
<name>A0ABW3M2Z3_9PSEU</name>
<evidence type="ECO:0000256" key="1">
    <source>
        <dbReference type="SAM" id="SignalP"/>
    </source>
</evidence>
<keyword evidence="3" id="KW-1185">Reference proteome</keyword>
<protein>
    <recommendedName>
        <fullName evidence="4">DUF3558 domain-containing protein</fullName>
    </recommendedName>
</protein>
<evidence type="ECO:0008006" key="4">
    <source>
        <dbReference type="Google" id="ProtNLM"/>
    </source>
</evidence>